<organism evidence="4 5">
    <name type="scientific">Verruconis gallopava</name>
    <dbReference type="NCBI Taxonomy" id="253628"/>
    <lineage>
        <taxon>Eukaryota</taxon>
        <taxon>Fungi</taxon>
        <taxon>Dikarya</taxon>
        <taxon>Ascomycota</taxon>
        <taxon>Pezizomycotina</taxon>
        <taxon>Dothideomycetes</taxon>
        <taxon>Pleosporomycetidae</taxon>
        <taxon>Venturiales</taxon>
        <taxon>Sympoventuriaceae</taxon>
        <taxon>Verruconis</taxon>
    </lineage>
</organism>
<dbReference type="OrthoDB" id="408631at2759"/>
<keyword evidence="2" id="KW-0472">Membrane</keyword>
<dbReference type="InterPro" id="IPR050300">
    <property type="entry name" value="GDXG_lipolytic_enzyme"/>
</dbReference>
<keyword evidence="2" id="KW-0812">Transmembrane</keyword>
<dbReference type="InterPro" id="IPR013094">
    <property type="entry name" value="AB_hydrolase_3"/>
</dbReference>
<proteinExistence type="predicted"/>
<reference evidence="4 5" key="1">
    <citation type="submission" date="2015-01" db="EMBL/GenBank/DDBJ databases">
        <title>The Genome Sequence of Ochroconis gallopava CBS43764.</title>
        <authorList>
            <consortium name="The Broad Institute Genomics Platform"/>
            <person name="Cuomo C."/>
            <person name="de Hoog S."/>
            <person name="Gorbushina A."/>
            <person name="Stielow B."/>
            <person name="Teixiera M."/>
            <person name="Abouelleil A."/>
            <person name="Chapman S.B."/>
            <person name="Priest M."/>
            <person name="Young S.K."/>
            <person name="Wortman J."/>
            <person name="Nusbaum C."/>
            <person name="Birren B."/>
        </authorList>
    </citation>
    <scope>NUCLEOTIDE SEQUENCE [LARGE SCALE GENOMIC DNA]</scope>
    <source>
        <strain evidence="4 5">CBS 43764</strain>
    </source>
</reference>
<dbReference type="AlphaFoldDB" id="A0A0D2ATA3"/>
<dbReference type="Gene3D" id="3.40.50.1820">
    <property type="entry name" value="alpha/beta hydrolase"/>
    <property type="match status" value="1"/>
</dbReference>
<feature type="transmembrane region" description="Helical" evidence="2">
    <location>
        <begin position="6"/>
        <end position="29"/>
    </location>
</feature>
<sequence length="388" mass="44234">MILDQISYLDCIIFLIFLTPQLILHVGLLKTSFWLVGALPHIAIKIPYQFIHERFFMPFDQRTPFVQRATPFQDLVIRYVRFAFAHMPSFIGRVFFSKPVSLPFLRWRMLRHGYLRSPIPWREINHQKFTGVWIVPDESREPDVVVYYCHGGGFSMGSSYFYMEFLIAWVALLKAAGFSNPALLALEYTLVPDAVYPKQIQETYFGYKYLLSIVEDPSRICVAGDSAGGTLILSLLLYLSESELRNQLPALACMISPWVTLISEKNRNTPSDYLDASSLRLYGSQYIGTKVSPEDPMVSPGNCKDVHRWARASPLKGWSFQLGSEEVLGPETYDLIDVLRKAGQQVHVSEEEGGIHAWPVALLYLGESRDERLHGLADIVGIMVKRMQ</sequence>
<dbReference type="VEuPathDB" id="FungiDB:PV09_06200"/>
<keyword evidence="2" id="KW-1133">Transmembrane helix</keyword>
<name>A0A0D2ATA3_9PEZI</name>
<keyword evidence="5" id="KW-1185">Reference proteome</keyword>
<gene>
    <name evidence="4" type="ORF">PV09_06200</name>
</gene>
<dbReference type="InParanoid" id="A0A0D2ATA3"/>
<accession>A0A0D2ATA3</accession>
<evidence type="ECO:0000313" key="5">
    <source>
        <dbReference type="Proteomes" id="UP000053259"/>
    </source>
</evidence>
<evidence type="ECO:0000313" key="4">
    <source>
        <dbReference type="EMBL" id="KIW02379.1"/>
    </source>
</evidence>
<protein>
    <recommendedName>
        <fullName evidence="3">Alpha/beta hydrolase fold-3 domain-containing protein</fullName>
    </recommendedName>
</protein>
<dbReference type="STRING" id="253628.A0A0D2ATA3"/>
<keyword evidence="1" id="KW-0378">Hydrolase</keyword>
<feature type="domain" description="Alpha/beta hydrolase fold-3" evidence="3">
    <location>
        <begin position="146"/>
        <end position="358"/>
    </location>
</feature>
<dbReference type="EMBL" id="KN847549">
    <property type="protein sequence ID" value="KIW02379.1"/>
    <property type="molecule type" value="Genomic_DNA"/>
</dbReference>
<dbReference type="PANTHER" id="PTHR48081">
    <property type="entry name" value="AB HYDROLASE SUPERFAMILY PROTEIN C4A8.06C"/>
    <property type="match status" value="1"/>
</dbReference>
<dbReference type="GeneID" id="27314173"/>
<evidence type="ECO:0000256" key="1">
    <source>
        <dbReference type="ARBA" id="ARBA00022801"/>
    </source>
</evidence>
<dbReference type="Proteomes" id="UP000053259">
    <property type="component" value="Unassembled WGS sequence"/>
</dbReference>
<evidence type="ECO:0000259" key="3">
    <source>
        <dbReference type="Pfam" id="PF07859"/>
    </source>
</evidence>
<dbReference type="GO" id="GO:0016787">
    <property type="term" value="F:hydrolase activity"/>
    <property type="evidence" value="ECO:0007669"/>
    <property type="project" value="UniProtKB-KW"/>
</dbReference>
<dbReference type="HOGENOM" id="CLU_047269_1_0_1"/>
<dbReference type="RefSeq" id="XP_016212248.1">
    <property type="nucleotide sequence ID" value="XM_016359800.1"/>
</dbReference>
<dbReference type="InterPro" id="IPR029058">
    <property type="entry name" value="AB_hydrolase_fold"/>
</dbReference>
<evidence type="ECO:0000256" key="2">
    <source>
        <dbReference type="SAM" id="Phobius"/>
    </source>
</evidence>
<dbReference type="Pfam" id="PF07859">
    <property type="entry name" value="Abhydrolase_3"/>
    <property type="match status" value="1"/>
</dbReference>
<dbReference type="PANTHER" id="PTHR48081:SF2">
    <property type="entry name" value="ALPHA_BETA-HYDROLASE"/>
    <property type="match status" value="1"/>
</dbReference>
<dbReference type="SUPFAM" id="SSF53474">
    <property type="entry name" value="alpha/beta-Hydrolases"/>
    <property type="match status" value="1"/>
</dbReference>